<protein>
    <recommendedName>
        <fullName evidence="5">Prophage tail endopeptidase domain-containing protein</fullName>
    </recommendedName>
</protein>
<reference evidence="3 4" key="1">
    <citation type="submission" date="2017-09" db="EMBL/GenBank/DDBJ databases">
        <title>Large-scale bioinformatics analysis of Bacillus genomes uncovers conserved roles of natural products in bacterial physiology.</title>
        <authorList>
            <consortium name="Agbiome Team Llc"/>
            <person name="Bleich R.M."/>
            <person name="Grubbs K.J."/>
            <person name="Santa Maria K.C."/>
            <person name="Allen S.E."/>
            <person name="Farag S."/>
            <person name="Shank E.A."/>
            <person name="Bowers A."/>
        </authorList>
    </citation>
    <scope>NUCLEOTIDE SEQUENCE [LARGE SCALE GENOMIC DNA]</scope>
    <source>
        <strain evidence="3 4">AFS021349</strain>
    </source>
</reference>
<evidence type="ECO:0008006" key="5">
    <source>
        <dbReference type="Google" id="ProtNLM"/>
    </source>
</evidence>
<dbReference type="Pfam" id="PF18994">
    <property type="entry name" value="Prophage_tailD1"/>
    <property type="match status" value="1"/>
</dbReference>
<dbReference type="InterPro" id="IPR010572">
    <property type="entry name" value="Tail_dom"/>
</dbReference>
<evidence type="ECO:0000259" key="1">
    <source>
        <dbReference type="Pfam" id="PF06605"/>
    </source>
</evidence>
<evidence type="ECO:0000259" key="2">
    <source>
        <dbReference type="Pfam" id="PF18994"/>
    </source>
</evidence>
<dbReference type="Gene3D" id="3.55.50.40">
    <property type="match status" value="1"/>
</dbReference>
<dbReference type="InterPro" id="IPR044051">
    <property type="entry name" value="Prophage_tail_N"/>
</dbReference>
<proteinExistence type="predicted"/>
<dbReference type="EMBL" id="NUBY01000172">
    <property type="protein sequence ID" value="PEP97022.1"/>
    <property type="molecule type" value="Genomic_DNA"/>
</dbReference>
<sequence length="668" mass="76329">MLELVTVTDIAGNTEILTGFPTITRVRRVNGEKGISFLLYPTEENTHSFPLVQEESKIEFDGEVYIVKHLTERTIESKFYKRVECIHEFYVNMLNKQQYKVHNGSMTFRDAVDFVFEGTGYQTVIIDQFYAQDFQEFGKENRLALLKKKLERYKAEISIRGNLASFKEKIGEDTDFQFRYNFNIKTFEREIDTKPLATYIRGYGKDGLEREYTSPNVHKFGLIEADSIDDERFTTIDGLDKGLKENLQDTPVVSMTIDFIDLRKAGYPYNVPNEGDRVLLIYEPMDIDIETRIMEIEEVFNAKLEPIACRVTLANYKKSFGGTLFQTVQKAMIGVVNEDGKIKYNALDEGVKRASEAIKSAQTELTFENGILGVDPKNPNNLIALNSTGIGISRDGGKTFKEALTYEGLVTSAGFVGQLDANNIKVGPGTFFEEGYDPFKVSNRLDTLIDNLSEDNVITVIEKQFLSAEWVKIQNEFSSTMQIAAGYWKPEEKIFERDMYTQRYEELKNFLTVEHDENNQAAILSPSNMIKDSVINGDRYKSCLTNYFESRNKMNELILFRTKEIADTAQKNVDEVTNHIVYKVEIRSTNGTTFKNGQIRTELEARVYHGATDVTNTTDFMYKWTRKSADSLGDNTWNKAHENAGKKVTITNLDVNIRATFACEINKL</sequence>
<comment type="caution">
    <text evidence="3">The sequence shown here is derived from an EMBL/GenBank/DDBJ whole genome shotgun (WGS) entry which is preliminary data.</text>
</comment>
<gene>
    <name evidence="3" type="ORF">CN585_24510</name>
</gene>
<feature type="domain" description="Tail spike" evidence="1">
    <location>
        <begin position="94"/>
        <end position="322"/>
    </location>
</feature>
<dbReference type="AlphaFoldDB" id="A0A2A8H9B8"/>
<accession>A0A2A8H9B8</accession>
<feature type="domain" description="Prophage endopeptidase tail N-terminal" evidence="2">
    <location>
        <begin position="9"/>
        <end position="87"/>
    </location>
</feature>
<evidence type="ECO:0000313" key="3">
    <source>
        <dbReference type="EMBL" id="PEP97022.1"/>
    </source>
</evidence>
<name>A0A2A8H9B8_9BACI</name>
<dbReference type="Gene3D" id="6.20.110.10">
    <property type="match status" value="1"/>
</dbReference>
<dbReference type="RefSeq" id="WP_098227380.1">
    <property type="nucleotide sequence ID" value="NZ_NUBY01000172.1"/>
</dbReference>
<dbReference type="Pfam" id="PF06605">
    <property type="entry name" value="Prophage_tail"/>
    <property type="match status" value="1"/>
</dbReference>
<dbReference type="Proteomes" id="UP000220841">
    <property type="component" value="Unassembled WGS sequence"/>
</dbReference>
<organism evidence="3 4">
    <name type="scientific">Bacillus toyonensis</name>
    <dbReference type="NCBI Taxonomy" id="155322"/>
    <lineage>
        <taxon>Bacteria</taxon>
        <taxon>Bacillati</taxon>
        <taxon>Bacillota</taxon>
        <taxon>Bacilli</taxon>
        <taxon>Bacillales</taxon>
        <taxon>Bacillaceae</taxon>
        <taxon>Bacillus</taxon>
        <taxon>Bacillus cereus group</taxon>
    </lineage>
</organism>
<evidence type="ECO:0000313" key="4">
    <source>
        <dbReference type="Proteomes" id="UP000220841"/>
    </source>
</evidence>